<evidence type="ECO:0000256" key="3">
    <source>
        <dbReference type="ARBA" id="ARBA00022525"/>
    </source>
</evidence>
<evidence type="ECO:0000256" key="16">
    <source>
        <dbReference type="SAM" id="SignalP"/>
    </source>
</evidence>
<dbReference type="Pfam" id="PF03443">
    <property type="entry name" value="AA9"/>
    <property type="match status" value="1"/>
</dbReference>
<dbReference type="InterPro" id="IPR005103">
    <property type="entry name" value="AA9_LPMO"/>
</dbReference>
<gene>
    <name evidence="18" type="ORF">SLS59_009599</name>
</gene>
<evidence type="ECO:0000259" key="17">
    <source>
        <dbReference type="Pfam" id="PF03443"/>
    </source>
</evidence>
<comment type="subcellular location">
    <subcellularLocation>
        <location evidence="2">Secreted</location>
    </subcellularLocation>
</comment>
<evidence type="ECO:0000256" key="8">
    <source>
        <dbReference type="ARBA" id="ARBA00023008"/>
    </source>
</evidence>
<organism evidence="18 19">
    <name type="scientific">Nothophoma quercina</name>
    <dbReference type="NCBI Taxonomy" id="749835"/>
    <lineage>
        <taxon>Eukaryota</taxon>
        <taxon>Fungi</taxon>
        <taxon>Dikarya</taxon>
        <taxon>Ascomycota</taxon>
        <taxon>Pezizomycotina</taxon>
        <taxon>Dothideomycetes</taxon>
        <taxon>Pleosporomycetidae</taxon>
        <taxon>Pleosporales</taxon>
        <taxon>Pleosporineae</taxon>
        <taxon>Didymellaceae</taxon>
        <taxon>Nothophoma</taxon>
    </lineage>
</organism>
<dbReference type="PANTHER" id="PTHR33353">
    <property type="entry name" value="PUTATIVE (AFU_ORTHOLOGUE AFUA_1G12560)-RELATED"/>
    <property type="match status" value="1"/>
</dbReference>
<evidence type="ECO:0000256" key="10">
    <source>
        <dbReference type="ARBA" id="ARBA00023157"/>
    </source>
</evidence>
<comment type="catalytic activity">
    <reaction evidence="14">
        <text>[(1-&gt;4)-beta-D-glucosyl]n+m + reduced acceptor + O2 = 4-dehydro-beta-D-glucosyl-[(1-&gt;4)-beta-D-glucosyl]n-1 + [(1-&gt;4)-beta-D-glucosyl]m + acceptor + H2O.</text>
        <dbReference type="EC" id="1.14.99.56"/>
    </reaction>
</comment>
<keyword evidence="10" id="KW-1015">Disulfide bond</keyword>
<evidence type="ECO:0000256" key="11">
    <source>
        <dbReference type="ARBA" id="ARBA00023277"/>
    </source>
</evidence>
<comment type="similarity">
    <text evidence="13">Belongs to the polysaccharide monooxygenase AA9 family.</text>
</comment>
<evidence type="ECO:0000256" key="1">
    <source>
        <dbReference type="ARBA" id="ARBA00001973"/>
    </source>
</evidence>
<evidence type="ECO:0000256" key="13">
    <source>
        <dbReference type="ARBA" id="ARBA00044502"/>
    </source>
</evidence>
<evidence type="ECO:0000313" key="19">
    <source>
        <dbReference type="Proteomes" id="UP001521222"/>
    </source>
</evidence>
<evidence type="ECO:0000256" key="2">
    <source>
        <dbReference type="ARBA" id="ARBA00004613"/>
    </source>
</evidence>
<name>A0ABR3QLB9_9PLEO</name>
<evidence type="ECO:0000313" key="18">
    <source>
        <dbReference type="EMBL" id="KAL1592955.1"/>
    </source>
</evidence>
<evidence type="ECO:0000256" key="7">
    <source>
        <dbReference type="ARBA" id="ARBA00023002"/>
    </source>
</evidence>
<feature type="chain" id="PRO_5045163051" description="lytic cellulose monooxygenase (C4-dehydrogenating)" evidence="16">
    <location>
        <begin position="19"/>
        <end position="166"/>
    </location>
</feature>
<keyword evidence="9" id="KW-0503">Monooxygenase</keyword>
<evidence type="ECO:0000256" key="15">
    <source>
        <dbReference type="ARBA" id="ARBA00047174"/>
    </source>
</evidence>
<evidence type="ECO:0000256" key="14">
    <source>
        <dbReference type="ARBA" id="ARBA00045077"/>
    </source>
</evidence>
<keyword evidence="12" id="KW-0624">Polysaccharide degradation</keyword>
<evidence type="ECO:0000256" key="4">
    <source>
        <dbReference type="ARBA" id="ARBA00022723"/>
    </source>
</evidence>
<evidence type="ECO:0000256" key="6">
    <source>
        <dbReference type="ARBA" id="ARBA00023001"/>
    </source>
</evidence>
<dbReference type="PANTHER" id="PTHR33353:SF10">
    <property type="entry name" value="ENDO-BETA-1,4-GLUCANASE D"/>
    <property type="match status" value="1"/>
</dbReference>
<feature type="signal peptide" evidence="16">
    <location>
        <begin position="1"/>
        <end position="18"/>
    </location>
</feature>
<comment type="caution">
    <text evidence="18">The sequence shown here is derived from an EMBL/GenBank/DDBJ whole genome shotgun (WGS) entry which is preliminary data.</text>
</comment>
<dbReference type="InterPro" id="IPR049892">
    <property type="entry name" value="AA9"/>
</dbReference>
<proteinExistence type="inferred from homology"/>
<sequence length="166" mass="17670">MRLITSTLMALTAALASAHYNFERLIVNGKTTEPYEYVRALGPMVGNGQYLLRAENVAIHSAGGPDGAGAQFYIGCAQIEASGATGKKPSPVGKFPVIYNSRDPGIYSNPYWPPIVNYTMPGPKVYPDGGSFPTFTADPAKPVATQPLPASFSVPSLLQHLLRKAS</sequence>
<reference evidence="18 19" key="1">
    <citation type="submission" date="2024-02" db="EMBL/GenBank/DDBJ databases">
        <title>De novo assembly and annotation of 12 fungi associated with fruit tree decline syndrome in Ontario, Canada.</title>
        <authorList>
            <person name="Sulman M."/>
            <person name="Ellouze W."/>
            <person name="Ilyukhin E."/>
        </authorList>
    </citation>
    <scope>NUCLEOTIDE SEQUENCE [LARGE SCALE GENOMIC DNA]</scope>
    <source>
        <strain evidence="18 19">M97-236</strain>
    </source>
</reference>
<comment type="cofactor">
    <cofactor evidence="1">
        <name>Cu(2+)</name>
        <dbReference type="ChEBI" id="CHEBI:29036"/>
    </cofactor>
</comment>
<keyword evidence="11" id="KW-0119">Carbohydrate metabolism</keyword>
<evidence type="ECO:0000256" key="9">
    <source>
        <dbReference type="ARBA" id="ARBA00023033"/>
    </source>
</evidence>
<dbReference type="EC" id="1.14.99.56" evidence="15"/>
<keyword evidence="19" id="KW-1185">Reference proteome</keyword>
<dbReference type="Proteomes" id="UP001521222">
    <property type="component" value="Unassembled WGS sequence"/>
</dbReference>
<accession>A0ABR3QLB9</accession>
<feature type="domain" description="Auxiliary Activity family 9 catalytic" evidence="17">
    <location>
        <begin position="46"/>
        <end position="112"/>
    </location>
</feature>
<keyword evidence="3" id="KW-0964">Secreted</keyword>
<keyword evidence="6" id="KW-0136">Cellulose degradation</keyword>
<keyword evidence="5 16" id="KW-0732">Signal</keyword>
<evidence type="ECO:0000256" key="5">
    <source>
        <dbReference type="ARBA" id="ARBA00022729"/>
    </source>
</evidence>
<keyword evidence="8" id="KW-0186">Copper</keyword>
<keyword evidence="4" id="KW-0479">Metal-binding</keyword>
<dbReference type="Gene3D" id="2.70.50.70">
    <property type="match status" value="1"/>
</dbReference>
<keyword evidence="7" id="KW-0560">Oxidoreductase</keyword>
<evidence type="ECO:0000256" key="12">
    <source>
        <dbReference type="ARBA" id="ARBA00023326"/>
    </source>
</evidence>
<protein>
    <recommendedName>
        <fullName evidence="15">lytic cellulose monooxygenase (C4-dehydrogenating)</fullName>
        <ecNumber evidence="15">1.14.99.56</ecNumber>
    </recommendedName>
</protein>
<dbReference type="EMBL" id="JAKIXB020000044">
    <property type="protein sequence ID" value="KAL1592955.1"/>
    <property type="molecule type" value="Genomic_DNA"/>
</dbReference>